<reference evidence="4 5" key="1">
    <citation type="submission" date="2021-06" db="EMBL/GenBank/DDBJ databases">
        <title>Faecalicatena sp. nov. isolated from porcine feces.</title>
        <authorList>
            <person name="Oh B.S."/>
            <person name="Lee J.H."/>
        </authorList>
    </citation>
    <scope>NUCLEOTIDE SEQUENCE [LARGE SCALE GENOMIC DNA]</scope>
    <source>
        <strain evidence="4 5">AGMB00832</strain>
    </source>
</reference>
<evidence type="ECO:0000313" key="5">
    <source>
        <dbReference type="Proteomes" id="UP000723714"/>
    </source>
</evidence>
<accession>A0ABS6DB72</accession>
<dbReference type="Pfam" id="PF09084">
    <property type="entry name" value="NMT1"/>
    <property type="match status" value="1"/>
</dbReference>
<feature type="chain" id="PRO_5047173152" evidence="2">
    <location>
        <begin position="21"/>
        <end position="356"/>
    </location>
</feature>
<feature type="compositionally biased region" description="Basic and acidic residues" evidence="1">
    <location>
        <begin position="25"/>
        <end position="43"/>
    </location>
</feature>
<keyword evidence="2" id="KW-0732">Signal</keyword>
<dbReference type="PROSITE" id="PS51257">
    <property type="entry name" value="PROKAR_LIPOPROTEIN"/>
    <property type="match status" value="1"/>
</dbReference>
<protein>
    <submittedName>
        <fullName evidence="4">ABC transporter substrate-binding protein</fullName>
    </submittedName>
</protein>
<dbReference type="EMBL" id="JABACJ020000045">
    <property type="protein sequence ID" value="MBU3878729.1"/>
    <property type="molecule type" value="Genomic_DNA"/>
</dbReference>
<dbReference type="InterPro" id="IPR015168">
    <property type="entry name" value="SsuA/THI5"/>
</dbReference>
<feature type="signal peptide" evidence="2">
    <location>
        <begin position="1"/>
        <end position="20"/>
    </location>
</feature>
<feature type="domain" description="SsuA/THI5-like" evidence="3">
    <location>
        <begin position="66"/>
        <end position="270"/>
    </location>
</feature>
<gene>
    <name evidence="4" type="ORF">HGO97_023310</name>
</gene>
<evidence type="ECO:0000256" key="2">
    <source>
        <dbReference type="SAM" id="SignalP"/>
    </source>
</evidence>
<comment type="caution">
    <text evidence="4">The sequence shown here is derived from an EMBL/GenBank/DDBJ whole genome shotgun (WGS) entry which is preliminary data.</text>
</comment>
<evidence type="ECO:0000313" key="4">
    <source>
        <dbReference type="EMBL" id="MBU3878729.1"/>
    </source>
</evidence>
<evidence type="ECO:0000256" key="1">
    <source>
        <dbReference type="SAM" id="MobiDB-lite"/>
    </source>
</evidence>
<evidence type="ECO:0000259" key="3">
    <source>
        <dbReference type="Pfam" id="PF09084"/>
    </source>
</evidence>
<dbReference type="RefSeq" id="WP_216245638.1">
    <property type="nucleotide sequence ID" value="NZ_JABACJ020000045.1"/>
</dbReference>
<dbReference type="PANTHER" id="PTHR30024">
    <property type="entry name" value="ALIPHATIC SULFONATES-BINDING PROTEIN-RELATED"/>
    <property type="match status" value="1"/>
</dbReference>
<dbReference type="Proteomes" id="UP000723714">
    <property type="component" value="Unassembled WGS sequence"/>
</dbReference>
<name>A0ABS6DB72_9FIRM</name>
<keyword evidence="5" id="KW-1185">Reference proteome</keyword>
<feature type="region of interest" description="Disordered" evidence="1">
    <location>
        <begin position="23"/>
        <end position="44"/>
    </location>
</feature>
<sequence>MKKRMISLLLALAVVSTALTGCGGGKEEQGKNEKKSESAKSEEDLTTLRVQSMPNFNGVLLSYIVDQGWAKEEGLNLDVELYANGAAANEALAAGLWDVGFQGPAYVFGSVNNDAKIIGTSSDTGGDTLFVREDSKILDVQGFNPTYPDVYGDPDTVKGTTILFSAGTSLHQLTLEYLESLGISAEEVSMVPMDYQTCEQTFQIGEGDIVALPTPWSTAVTDKYGWQPIATLQDFSSTNTDVICSKEAYEDMKPELTKFMKLCYRAADELEADKDLKMAQIKKFYEENALEVTDKTIEEEADLRIFITSEEQKNMEYGKAEADAADFYASIGQIEADQCETFKGNVVDDIWKAALE</sequence>
<proteinExistence type="predicted"/>
<organism evidence="4 5">
    <name type="scientific">Faecalicatena faecalis</name>
    <dbReference type="NCBI Taxonomy" id="2726362"/>
    <lineage>
        <taxon>Bacteria</taxon>
        <taxon>Bacillati</taxon>
        <taxon>Bacillota</taxon>
        <taxon>Clostridia</taxon>
        <taxon>Lachnospirales</taxon>
        <taxon>Lachnospiraceae</taxon>
        <taxon>Faecalicatena</taxon>
    </lineage>
</organism>